<feature type="compositionally biased region" description="Pro residues" evidence="2">
    <location>
        <begin position="515"/>
        <end position="525"/>
    </location>
</feature>
<dbReference type="Pfam" id="PF07992">
    <property type="entry name" value="Pyr_redox_2"/>
    <property type="match status" value="1"/>
</dbReference>
<evidence type="ECO:0000256" key="2">
    <source>
        <dbReference type="SAM" id="MobiDB-lite"/>
    </source>
</evidence>
<dbReference type="Pfam" id="PF04324">
    <property type="entry name" value="Fer2_BFD"/>
    <property type="match status" value="1"/>
</dbReference>
<dbReference type="InterPro" id="IPR051691">
    <property type="entry name" value="Metab_Enz_Cyan_OpOx_G3PDH"/>
</dbReference>
<accession>A0A7X0D634</accession>
<dbReference type="EMBL" id="JACHDS010000001">
    <property type="protein sequence ID" value="MBB6172311.1"/>
    <property type="molecule type" value="Genomic_DNA"/>
</dbReference>
<feature type="domain" description="FAD/NAD(P)-binding" evidence="4">
    <location>
        <begin position="3"/>
        <end position="340"/>
    </location>
</feature>
<dbReference type="AlphaFoldDB" id="A0A7X0D634"/>
<keyword evidence="6" id="KW-1185">Reference proteome</keyword>
<dbReference type="GO" id="GO:0016491">
    <property type="term" value="F:oxidoreductase activity"/>
    <property type="evidence" value="ECO:0007669"/>
    <property type="project" value="UniProtKB-KW"/>
</dbReference>
<dbReference type="PRINTS" id="PR00368">
    <property type="entry name" value="FADPNR"/>
</dbReference>
<sequence>MREVVVVGGGPAGIGAALAALRAGARVTVVDSAEHLGGQYLRGATRTAPSEAPAPPAPPRACRTPSTTRDRLLRAVDTVASHPRSTLLTRTSVWALEPGGHGPTVRALRGDADGDRTPYTLHPDALVLAPGAHDLTLPFPGWDLPGVYTAGAAQALAKGDGVAVGRRAVVAGSGPFLLPVAAALSGAGADVVGVLEAAGAARLAAGWLRSPLAVLRDAAADRGGELAGYLAGQVRHGVPYRTGTGVIAAHGSDQVEEVTVASLWADWSPVPGTERRVAVDAVCVGHGFVPRLELPIAAGCGIGPERIVGVDDAQRTMVPGVFAAGEVTGIGGADLAVAEGLVAGWAAAGGRHDDPLLRRAARIRARHRAFAARMHSAHPIGAGWTAWLTHDTLVCRCEEVTAAEIDTACARTGAGEPRGLRSIKLTTRAGLGPCQGRMCGTALTELVRRRAQHAVSSAPVDRRPIAAPIRLGELAGLDAPCGAAATGPTTSPAPARETGHHPSHHQGGRAGARPAAPPVRPPEGA</sequence>
<dbReference type="RefSeq" id="WP_184075630.1">
    <property type="nucleotide sequence ID" value="NZ_JACHDS010000001.1"/>
</dbReference>
<dbReference type="SUPFAM" id="SSF51905">
    <property type="entry name" value="FAD/NAD(P)-binding domain"/>
    <property type="match status" value="1"/>
</dbReference>
<dbReference type="InterPro" id="IPR007419">
    <property type="entry name" value="BFD-like_2Fe2S-bd_dom"/>
</dbReference>
<keyword evidence="1" id="KW-0560">Oxidoreductase</keyword>
<dbReference type="InterPro" id="IPR041854">
    <property type="entry name" value="BFD-like_2Fe2S-bd_dom_sf"/>
</dbReference>
<dbReference type="Gene3D" id="3.40.50.720">
    <property type="entry name" value="NAD(P)-binding Rossmann-like Domain"/>
    <property type="match status" value="1"/>
</dbReference>
<dbReference type="CDD" id="cd19946">
    <property type="entry name" value="GlpA-like_Fer2_BFD-like"/>
    <property type="match status" value="1"/>
</dbReference>
<dbReference type="InterPro" id="IPR036188">
    <property type="entry name" value="FAD/NAD-bd_sf"/>
</dbReference>
<dbReference type="Gene3D" id="3.50.50.60">
    <property type="entry name" value="FAD/NAD(P)-binding domain"/>
    <property type="match status" value="2"/>
</dbReference>
<name>A0A7X0D634_9ACTN</name>
<proteinExistence type="predicted"/>
<evidence type="ECO:0000259" key="3">
    <source>
        <dbReference type="Pfam" id="PF04324"/>
    </source>
</evidence>
<evidence type="ECO:0000313" key="6">
    <source>
        <dbReference type="Proteomes" id="UP000546642"/>
    </source>
</evidence>
<dbReference type="PANTHER" id="PTHR42949">
    <property type="entry name" value="ANAEROBIC GLYCEROL-3-PHOSPHATE DEHYDROGENASE SUBUNIT B"/>
    <property type="match status" value="1"/>
</dbReference>
<comment type="caution">
    <text evidence="5">The sequence shown here is derived from an EMBL/GenBank/DDBJ whole genome shotgun (WGS) entry which is preliminary data.</text>
</comment>
<feature type="domain" description="BFD-like [2Fe-2S]-binding" evidence="3">
    <location>
        <begin position="393"/>
        <end position="448"/>
    </location>
</feature>
<feature type="region of interest" description="Disordered" evidence="2">
    <location>
        <begin position="44"/>
        <end position="66"/>
    </location>
</feature>
<evidence type="ECO:0000259" key="4">
    <source>
        <dbReference type="Pfam" id="PF07992"/>
    </source>
</evidence>
<gene>
    <name evidence="5" type="ORF">HNR23_002371</name>
</gene>
<dbReference type="InterPro" id="IPR017224">
    <property type="entry name" value="Opine_Oxase_asu/HCN_bsu"/>
</dbReference>
<protein>
    <submittedName>
        <fullName evidence="5">NADPH-dependent 2,4-dienoyl-CoA reductase/sulfur reductase-like enzyme</fullName>
    </submittedName>
</protein>
<evidence type="ECO:0000256" key="1">
    <source>
        <dbReference type="ARBA" id="ARBA00023002"/>
    </source>
</evidence>
<dbReference type="Proteomes" id="UP000546642">
    <property type="component" value="Unassembled WGS sequence"/>
</dbReference>
<organism evidence="5 6">
    <name type="scientific">Nocardiopsis mwathae</name>
    <dbReference type="NCBI Taxonomy" id="1472723"/>
    <lineage>
        <taxon>Bacteria</taxon>
        <taxon>Bacillati</taxon>
        <taxon>Actinomycetota</taxon>
        <taxon>Actinomycetes</taxon>
        <taxon>Streptosporangiales</taxon>
        <taxon>Nocardiopsidaceae</taxon>
        <taxon>Nocardiopsis</taxon>
    </lineage>
</organism>
<dbReference type="PRINTS" id="PR00411">
    <property type="entry name" value="PNDRDTASEI"/>
</dbReference>
<reference evidence="5 6" key="1">
    <citation type="submission" date="2020-08" db="EMBL/GenBank/DDBJ databases">
        <title>Sequencing the genomes of 1000 actinobacteria strains.</title>
        <authorList>
            <person name="Klenk H.-P."/>
        </authorList>
    </citation>
    <scope>NUCLEOTIDE SEQUENCE [LARGE SCALE GENOMIC DNA]</scope>
    <source>
        <strain evidence="5 6">DSM 46659</strain>
    </source>
</reference>
<dbReference type="InterPro" id="IPR023753">
    <property type="entry name" value="FAD/NAD-binding_dom"/>
</dbReference>
<feature type="compositionally biased region" description="Low complexity" evidence="2">
    <location>
        <begin position="482"/>
        <end position="495"/>
    </location>
</feature>
<feature type="region of interest" description="Disordered" evidence="2">
    <location>
        <begin position="482"/>
        <end position="525"/>
    </location>
</feature>
<dbReference type="PIRSF" id="PIRSF037495">
    <property type="entry name" value="Opine_OX_OoxA/HcnB"/>
    <property type="match status" value="1"/>
</dbReference>
<evidence type="ECO:0000313" key="5">
    <source>
        <dbReference type="EMBL" id="MBB6172311.1"/>
    </source>
</evidence>
<dbReference type="Gene3D" id="1.10.10.1100">
    <property type="entry name" value="BFD-like [2Fe-2S]-binding domain"/>
    <property type="match status" value="1"/>
</dbReference>
<dbReference type="PANTHER" id="PTHR42949:SF3">
    <property type="entry name" value="ANAEROBIC GLYCEROL-3-PHOSPHATE DEHYDROGENASE SUBUNIT B"/>
    <property type="match status" value="1"/>
</dbReference>